<feature type="transmembrane region" description="Helical" evidence="2">
    <location>
        <begin position="453"/>
        <end position="474"/>
    </location>
</feature>
<evidence type="ECO:0000256" key="2">
    <source>
        <dbReference type="SAM" id="Phobius"/>
    </source>
</evidence>
<dbReference type="EMBL" id="HBHQ01028578">
    <property type="protein sequence ID" value="CAD9827547.1"/>
    <property type="molecule type" value="Transcribed_RNA"/>
</dbReference>
<keyword evidence="2" id="KW-0812">Transmembrane</keyword>
<evidence type="ECO:0000256" key="1">
    <source>
        <dbReference type="SAM" id="MobiDB-lite"/>
    </source>
</evidence>
<feature type="transmembrane region" description="Helical" evidence="2">
    <location>
        <begin position="566"/>
        <end position="589"/>
    </location>
</feature>
<dbReference type="Pfam" id="PF04087">
    <property type="entry name" value="DUF389"/>
    <property type="match status" value="1"/>
</dbReference>
<protein>
    <recommendedName>
        <fullName evidence="4">TIGR00341 family protein</fullName>
    </recommendedName>
</protein>
<dbReference type="AlphaFoldDB" id="A0A7S2XSZ6"/>
<feature type="region of interest" description="Disordered" evidence="1">
    <location>
        <begin position="100"/>
        <end position="129"/>
    </location>
</feature>
<feature type="region of interest" description="Disordered" evidence="1">
    <location>
        <begin position="640"/>
        <end position="659"/>
    </location>
</feature>
<feature type="compositionally biased region" description="Acidic residues" evidence="1">
    <location>
        <begin position="45"/>
        <end position="55"/>
    </location>
</feature>
<feature type="region of interest" description="Disordered" evidence="1">
    <location>
        <begin position="1"/>
        <end position="30"/>
    </location>
</feature>
<feature type="region of interest" description="Disordered" evidence="1">
    <location>
        <begin position="290"/>
        <end position="327"/>
    </location>
</feature>
<reference evidence="3" key="1">
    <citation type="submission" date="2021-01" db="EMBL/GenBank/DDBJ databases">
        <authorList>
            <person name="Corre E."/>
            <person name="Pelletier E."/>
            <person name="Niang G."/>
            <person name="Scheremetjew M."/>
            <person name="Finn R."/>
            <person name="Kale V."/>
            <person name="Holt S."/>
            <person name="Cochrane G."/>
            <person name="Meng A."/>
            <person name="Brown T."/>
            <person name="Cohen L."/>
        </authorList>
    </citation>
    <scope>NUCLEOTIDE SEQUENCE</scope>
    <source>
        <strain evidence="3">CCMP2084</strain>
    </source>
</reference>
<feature type="transmembrane region" description="Helical" evidence="2">
    <location>
        <begin position="390"/>
        <end position="411"/>
    </location>
</feature>
<feature type="compositionally biased region" description="Basic and acidic residues" evidence="1">
    <location>
        <begin position="1"/>
        <end position="13"/>
    </location>
</feature>
<keyword evidence="2" id="KW-0472">Membrane</keyword>
<proteinExistence type="predicted"/>
<accession>A0A7S2XSZ6</accession>
<evidence type="ECO:0008006" key="4">
    <source>
        <dbReference type="Google" id="ProtNLM"/>
    </source>
</evidence>
<sequence>MSKLDNTSRHSDGNDNDDDDKGPTSTTKALLISVFAPRRFCPVIAEDEPEAEDENTVATAQEENESSNTGEESPEDDTKDLELVYENEIPFGTLAETRTLIGDDASSPLAPLDSPKNISTYADPPPPITAAQKTSVEAQDERIDLVDDQGVLSDNEEAVEAEIDIKRVSAENSKTEELEEEEEEVPVTAEEAAAVTVGEEPNETEVNFEELLRIAFKALQCEWHFLNTPTFIYVHNKTEGLEDDWIRVDVMARVSSVGIIMERLERIGVGTDAGTVTIFKAELCRTASPYAHRPKETSKPEERKESPSLTTDEGATSEKKSDGVTNQLLIPPIRNNEASENNGVAAKSLSGKSTTEIKKEREIEAAKAEWMNAATRLRIEQVREQIVEQAAFSFDFIALVIIASILAGVGLATNNTVVIVASMLVSPIMGPVLGMTFGGRIRDWPLARSSFKVEIYALGICIFVGVSIALTAGFTDSAELWPTNEMQIRGDVEGLYTGIAIAIPSGMGVSLSILGGNTGSLVGVAISASLLPPAVNAGICWMYAILVRAGVLENAQTASELAVTGTISFVLTVLNIACIWVAGMLMFAIKEVAPTKKKNAFWSRDVQVARELNTKAEGEQPPPVDISVLRRGLSQAVDSGRAPDVVKKSPGQARWRGKRAPTRPLNIAPPLYPTRESRVAFGSTAFAPAGYVRVEPIEEGKFGEEEDDNVRYVGLQDMGRLLGFDDEEDVSIDSAAIANHLGYGHYL</sequence>
<feature type="compositionally biased region" description="Basic and acidic residues" evidence="1">
    <location>
        <begin position="293"/>
        <end position="306"/>
    </location>
</feature>
<feature type="transmembrane region" description="Helical" evidence="2">
    <location>
        <begin position="494"/>
        <end position="514"/>
    </location>
</feature>
<evidence type="ECO:0000313" key="3">
    <source>
        <dbReference type="EMBL" id="CAD9827547.1"/>
    </source>
</evidence>
<feature type="transmembrane region" description="Helical" evidence="2">
    <location>
        <begin position="521"/>
        <end position="546"/>
    </location>
</feature>
<keyword evidence="2" id="KW-1133">Transmembrane helix</keyword>
<dbReference type="InterPro" id="IPR005240">
    <property type="entry name" value="DUF389"/>
</dbReference>
<feature type="region of interest" description="Disordered" evidence="1">
    <location>
        <begin position="43"/>
        <end position="81"/>
    </location>
</feature>
<feature type="compositionally biased region" description="Acidic residues" evidence="1">
    <location>
        <begin position="72"/>
        <end position="81"/>
    </location>
</feature>
<organism evidence="3">
    <name type="scientific">Attheya septentrionalis</name>
    <dbReference type="NCBI Taxonomy" id="420275"/>
    <lineage>
        <taxon>Eukaryota</taxon>
        <taxon>Sar</taxon>
        <taxon>Stramenopiles</taxon>
        <taxon>Ochrophyta</taxon>
        <taxon>Bacillariophyta</taxon>
        <taxon>Coscinodiscophyceae</taxon>
        <taxon>Chaetocerotophycidae</taxon>
        <taxon>Chaetocerotales</taxon>
        <taxon>Attheyaceae</taxon>
        <taxon>Attheya</taxon>
    </lineage>
</organism>
<feature type="transmembrane region" description="Helical" evidence="2">
    <location>
        <begin position="417"/>
        <end position="441"/>
    </location>
</feature>
<dbReference type="PANTHER" id="PTHR20992">
    <property type="entry name" value="AT15442P-RELATED"/>
    <property type="match status" value="1"/>
</dbReference>
<dbReference type="PANTHER" id="PTHR20992:SF9">
    <property type="entry name" value="AT15442P-RELATED"/>
    <property type="match status" value="1"/>
</dbReference>
<name>A0A7S2XSZ6_9STRA</name>
<gene>
    <name evidence="3" type="ORF">ASEP1449_LOCUS19381</name>
</gene>